<gene>
    <name evidence="1" type="ORF">M9H77_28871</name>
</gene>
<protein>
    <submittedName>
        <fullName evidence="1">Uncharacterized protein</fullName>
    </submittedName>
</protein>
<organism evidence="1 2">
    <name type="scientific">Catharanthus roseus</name>
    <name type="common">Madagascar periwinkle</name>
    <name type="synonym">Vinca rosea</name>
    <dbReference type="NCBI Taxonomy" id="4058"/>
    <lineage>
        <taxon>Eukaryota</taxon>
        <taxon>Viridiplantae</taxon>
        <taxon>Streptophyta</taxon>
        <taxon>Embryophyta</taxon>
        <taxon>Tracheophyta</taxon>
        <taxon>Spermatophyta</taxon>
        <taxon>Magnoliopsida</taxon>
        <taxon>eudicotyledons</taxon>
        <taxon>Gunneridae</taxon>
        <taxon>Pentapetalae</taxon>
        <taxon>asterids</taxon>
        <taxon>lamiids</taxon>
        <taxon>Gentianales</taxon>
        <taxon>Apocynaceae</taxon>
        <taxon>Rauvolfioideae</taxon>
        <taxon>Vinceae</taxon>
        <taxon>Catharanthinae</taxon>
        <taxon>Catharanthus</taxon>
    </lineage>
</organism>
<comment type="caution">
    <text evidence="1">The sequence shown here is derived from an EMBL/GenBank/DDBJ whole genome shotgun (WGS) entry which is preliminary data.</text>
</comment>
<accession>A0ACC0AJA1</accession>
<keyword evidence="2" id="KW-1185">Reference proteome</keyword>
<dbReference type="EMBL" id="CM044706">
    <property type="protein sequence ID" value="KAI5660078.1"/>
    <property type="molecule type" value="Genomic_DNA"/>
</dbReference>
<dbReference type="Proteomes" id="UP001060085">
    <property type="component" value="Linkage Group LG06"/>
</dbReference>
<reference evidence="2" key="1">
    <citation type="journal article" date="2023" name="Nat. Plants">
        <title>Single-cell RNA sequencing provides a high-resolution roadmap for understanding the multicellular compartmentation of specialized metabolism.</title>
        <authorList>
            <person name="Sun S."/>
            <person name="Shen X."/>
            <person name="Li Y."/>
            <person name="Li Y."/>
            <person name="Wang S."/>
            <person name="Li R."/>
            <person name="Zhang H."/>
            <person name="Shen G."/>
            <person name="Guo B."/>
            <person name="Wei J."/>
            <person name="Xu J."/>
            <person name="St-Pierre B."/>
            <person name="Chen S."/>
            <person name="Sun C."/>
        </authorList>
    </citation>
    <scope>NUCLEOTIDE SEQUENCE [LARGE SCALE GENOMIC DNA]</scope>
</reference>
<proteinExistence type="predicted"/>
<evidence type="ECO:0000313" key="2">
    <source>
        <dbReference type="Proteomes" id="UP001060085"/>
    </source>
</evidence>
<evidence type="ECO:0000313" key="1">
    <source>
        <dbReference type="EMBL" id="KAI5660078.1"/>
    </source>
</evidence>
<sequence length="272" mass="30432">MDFWQKARSFAEEAAKRSQELTSGIDASKFTEVVSEASKRSKEIAAEASKRSKEFAAEALKRADQIKVQLPPASTVLSNLVEPNSSNGASDVDLEKFGVTDELREFVKGITMNTFQDFPLEDDSEMSDIPTVSNVRQDLTEWQEKHAKLVLSSVKEVSKLRYKLCPRVMKERKFWRIYFILVNSHVDPYEKKYMEEAKLKSSEKSQENVAREISSAGTATGASKEGTSHKSKNSVSSTSEQDLDVFLLGDTGDSDEGPDDGNDDFDDDFDKI</sequence>
<name>A0ACC0AJA1_CATRO</name>